<dbReference type="PANTHER" id="PTHR43133:SF46">
    <property type="entry name" value="RNA POLYMERASE SIGMA-70 FACTOR ECF SUBFAMILY"/>
    <property type="match status" value="1"/>
</dbReference>
<keyword evidence="4" id="KW-0804">Transcription</keyword>
<evidence type="ECO:0000313" key="7">
    <source>
        <dbReference type="EMBL" id="GEO20198.1"/>
    </source>
</evidence>
<reference evidence="7 8" key="1">
    <citation type="submission" date="2019-07" db="EMBL/GenBank/DDBJ databases">
        <title>Whole genome shotgun sequence of Cyclobacterium qasimii NBRC 106168.</title>
        <authorList>
            <person name="Hosoyama A."/>
            <person name="Uohara A."/>
            <person name="Ohji S."/>
            <person name="Ichikawa N."/>
        </authorList>
    </citation>
    <scope>NUCLEOTIDE SEQUENCE [LARGE SCALE GENOMIC DNA]</scope>
    <source>
        <strain evidence="7 8">NBRC 106168</strain>
    </source>
</reference>
<dbReference type="InterPro" id="IPR039425">
    <property type="entry name" value="RNA_pol_sigma-70-like"/>
</dbReference>
<evidence type="ECO:0000259" key="6">
    <source>
        <dbReference type="Pfam" id="PF08281"/>
    </source>
</evidence>
<proteinExistence type="inferred from homology"/>
<feature type="domain" description="RNA polymerase sigma-70 region 2" evidence="5">
    <location>
        <begin position="27"/>
        <end position="94"/>
    </location>
</feature>
<dbReference type="InterPro" id="IPR007627">
    <property type="entry name" value="RNA_pol_sigma70_r2"/>
</dbReference>
<keyword evidence="3" id="KW-0731">Sigma factor</keyword>
<keyword evidence="2" id="KW-0805">Transcription regulation</keyword>
<dbReference type="InterPro" id="IPR036388">
    <property type="entry name" value="WH-like_DNA-bd_sf"/>
</dbReference>
<dbReference type="AlphaFoldDB" id="A0A512C7J5"/>
<accession>A0A512C7J5</accession>
<protein>
    <submittedName>
        <fullName evidence="7">RNA polymerase sigma-70 factor</fullName>
    </submittedName>
</protein>
<keyword evidence="8" id="KW-1185">Reference proteome</keyword>
<evidence type="ECO:0000256" key="1">
    <source>
        <dbReference type="ARBA" id="ARBA00010641"/>
    </source>
</evidence>
<evidence type="ECO:0000313" key="8">
    <source>
        <dbReference type="Proteomes" id="UP000321301"/>
    </source>
</evidence>
<evidence type="ECO:0000256" key="2">
    <source>
        <dbReference type="ARBA" id="ARBA00023015"/>
    </source>
</evidence>
<sequence length="195" mass="22679">MRKLCQHTEADIVLLLKQGDKSAFEELYHQYIDRMLGFAGAFLLNPEEAEEIVQIVFISVWEHRKSLDPTKSFGAYLYQSIKNRMLNKIRDAKRMCDLSDVSGDNSLDKNDIERQLCLKEITLETMATIKKMPKTQQKVFLLSRVDGFSNPEIAKKLSISIRTVEHHIYQAKKCFVIKNFDRIVFFTIIMNNILS</sequence>
<evidence type="ECO:0000259" key="5">
    <source>
        <dbReference type="Pfam" id="PF04542"/>
    </source>
</evidence>
<name>A0A512C7J5_9BACT</name>
<dbReference type="InterPro" id="IPR018247">
    <property type="entry name" value="EF_Hand_1_Ca_BS"/>
</dbReference>
<feature type="domain" description="RNA polymerase sigma factor 70 region 4 type 2" evidence="6">
    <location>
        <begin position="126"/>
        <end position="174"/>
    </location>
</feature>
<dbReference type="GO" id="GO:0016987">
    <property type="term" value="F:sigma factor activity"/>
    <property type="evidence" value="ECO:0007669"/>
    <property type="project" value="UniProtKB-KW"/>
</dbReference>
<dbReference type="NCBIfam" id="TIGR02937">
    <property type="entry name" value="sigma70-ECF"/>
    <property type="match status" value="1"/>
</dbReference>
<dbReference type="Gene3D" id="1.10.10.10">
    <property type="entry name" value="Winged helix-like DNA-binding domain superfamily/Winged helix DNA-binding domain"/>
    <property type="match status" value="1"/>
</dbReference>
<comment type="caution">
    <text evidence="7">The sequence shown here is derived from an EMBL/GenBank/DDBJ whole genome shotgun (WGS) entry which is preliminary data.</text>
</comment>
<dbReference type="InterPro" id="IPR013324">
    <property type="entry name" value="RNA_pol_sigma_r3/r4-like"/>
</dbReference>
<dbReference type="Pfam" id="PF08281">
    <property type="entry name" value="Sigma70_r4_2"/>
    <property type="match status" value="1"/>
</dbReference>
<comment type="similarity">
    <text evidence="1">Belongs to the sigma-70 factor family. ECF subfamily.</text>
</comment>
<dbReference type="PROSITE" id="PS00018">
    <property type="entry name" value="EF_HAND_1"/>
    <property type="match status" value="1"/>
</dbReference>
<evidence type="ECO:0000256" key="3">
    <source>
        <dbReference type="ARBA" id="ARBA00023082"/>
    </source>
</evidence>
<dbReference type="InterPro" id="IPR013249">
    <property type="entry name" value="RNA_pol_sigma70_r4_t2"/>
</dbReference>
<dbReference type="EMBL" id="BJYV01000002">
    <property type="protein sequence ID" value="GEO20198.1"/>
    <property type="molecule type" value="Genomic_DNA"/>
</dbReference>
<dbReference type="PANTHER" id="PTHR43133">
    <property type="entry name" value="RNA POLYMERASE ECF-TYPE SIGMA FACTO"/>
    <property type="match status" value="1"/>
</dbReference>
<dbReference type="GO" id="GO:0006352">
    <property type="term" value="P:DNA-templated transcription initiation"/>
    <property type="evidence" value="ECO:0007669"/>
    <property type="project" value="InterPro"/>
</dbReference>
<dbReference type="Gene3D" id="1.10.1740.10">
    <property type="match status" value="1"/>
</dbReference>
<evidence type="ECO:0000256" key="4">
    <source>
        <dbReference type="ARBA" id="ARBA00023163"/>
    </source>
</evidence>
<dbReference type="InterPro" id="IPR014284">
    <property type="entry name" value="RNA_pol_sigma-70_dom"/>
</dbReference>
<dbReference type="SUPFAM" id="SSF88659">
    <property type="entry name" value="Sigma3 and sigma4 domains of RNA polymerase sigma factors"/>
    <property type="match status" value="1"/>
</dbReference>
<dbReference type="RefSeq" id="WP_051160264.1">
    <property type="nucleotide sequence ID" value="NZ_BJYV01000002.1"/>
</dbReference>
<dbReference type="NCBIfam" id="TIGR02985">
    <property type="entry name" value="Sig70_bacteroi1"/>
    <property type="match status" value="1"/>
</dbReference>
<gene>
    <name evidence="7" type="ORF">CQA01_07320</name>
</gene>
<organism evidence="7 8">
    <name type="scientific">Cyclobacterium qasimii</name>
    <dbReference type="NCBI Taxonomy" id="1350429"/>
    <lineage>
        <taxon>Bacteria</taxon>
        <taxon>Pseudomonadati</taxon>
        <taxon>Bacteroidota</taxon>
        <taxon>Cytophagia</taxon>
        <taxon>Cytophagales</taxon>
        <taxon>Cyclobacteriaceae</taxon>
        <taxon>Cyclobacterium</taxon>
    </lineage>
</organism>
<dbReference type="SUPFAM" id="SSF88946">
    <property type="entry name" value="Sigma2 domain of RNA polymerase sigma factors"/>
    <property type="match status" value="1"/>
</dbReference>
<dbReference type="GO" id="GO:0003677">
    <property type="term" value="F:DNA binding"/>
    <property type="evidence" value="ECO:0007669"/>
    <property type="project" value="InterPro"/>
</dbReference>
<dbReference type="InterPro" id="IPR013325">
    <property type="entry name" value="RNA_pol_sigma_r2"/>
</dbReference>
<dbReference type="Pfam" id="PF04542">
    <property type="entry name" value="Sigma70_r2"/>
    <property type="match status" value="1"/>
</dbReference>
<dbReference type="Proteomes" id="UP000321301">
    <property type="component" value="Unassembled WGS sequence"/>
</dbReference>
<dbReference type="InterPro" id="IPR014327">
    <property type="entry name" value="RNA_pol_sigma70_bacteroid"/>
</dbReference>